<protein>
    <submittedName>
        <fullName evidence="1">Uncharacterized protein</fullName>
    </submittedName>
</protein>
<evidence type="ECO:0000313" key="1">
    <source>
        <dbReference type="EMBL" id="KUI72370.1"/>
    </source>
</evidence>
<sequence>MAQGIPVDAYIYRHVGLFIQTFRGDALIMRKLTPCHWSGKVLDQGRVLDPRSSSERGYVARSRPTSETDTKLCDTIWNTPVNNEEASWNCQHWVGDALERCVRAHIISLDQMHAAIDKMTDVLLEAPDTA</sequence>
<dbReference type="AlphaFoldDB" id="A0A194W8H4"/>
<proteinExistence type="predicted"/>
<name>A0A194W8H4_CYTMA</name>
<organism evidence="1 2">
    <name type="scientific">Cytospora mali</name>
    <name type="common">Apple Valsa canker fungus</name>
    <name type="synonym">Valsa mali</name>
    <dbReference type="NCBI Taxonomy" id="578113"/>
    <lineage>
        <taxon>Eukaryota</taxon>
        <taxon>Fungi</taxon>
        <taxon>Dikarya</taxon>
        <taxon>Ascomycota</taxon>
        <taxon>Pezizomycotina</taxon>
        <taxon>Sordariomycetes</taxon>
        <taxon>Sordariomycetidae</taxon>
        <taxon>Diaporthales</taxon>
        <taxon>Cytosporaceae</taxon>
        <taxon>Cytospora</taxon>
    </lineage>
</organism>
<dbReference type="OrthoDB" id="37659at2759"/>
<keyword evidence="2" id="KW-1185">Reference proteome</keyword>
<evidence type="ECO:0000313" key="2">
    <source>
        <dbReference type="Proteomes" id="UP000078559"/>
    </source>
</evidence>
<accession>A0A194W8H4</accession>
<dbReference type="EMBL" id="CM003105">
    <property type="protein sequence ID" value="KUI72370.1"/>
    <property type="molecule type" value="Genomic_DNA"/>
</dbReference>
<gene>
    <name evidence="1" type="ORF">VM1G_11826</name>
</gene>
<dbReference type="Proteomes" id="UP000078559">
    <property type="component" value="Chromosome 8"/>
</dbReference>
<reference evidence="1" key="1">
    <citation type="submission" date="2014-12" db="EMBL/GenBank/DDBJ databases">
        <title>Genome Sequence of Valsa Canker Pathogens Uncovers a Specific Adaption of Colonization on Woody Bark.</title>
        <authorList>
            <person name="Yin Z."/>
            <person name="Liu H."/>
            <person name="Gao X."/>
            <person name="Li Z."/>
            <person name="Song N."/>
            <person name="Ke X."/>
            <person name="Dai Q."/>
            <person name="Wu Y."/>
            <person name="Sun Y."/>
            <person name="Xu J.-R."/>
            <person name="Kang Z.K."/>
            <person name="Wang L."/>
            <person name="Huang L."/>
        </authorList>
    </citation>
    <scope>NUCLEOTIDE SEQUENCE [LARGE SCALE GENOMIC DNA]</scope>
    <source>
        <strain evidence="1">03-8</strain>
    </source>
</reference>